<sequence length="221" mass="23118">MTIPKRPGWTILAAVAGALLFFAARTGRRKRPAAPRAEPSPLPQPRPLPSPRTGAADRALVRMAVAAGVVVILAIAVTVVTRPPAPASAPGTVVLTGDGGARAEVSLGRVSDLPSDFPGARDVMITVHLRNTGRPWIGTRLDVDARAYDAGGVSYGANQMLSLTGGPYGSTDPGTNEAWRLYRDQEIDRTVAFSVPEAAGLTRLHVSLLLGTTTRTAELAL</sequence>
<evidence type="ECO:0000256" key="1">
    <source>
        <dbReference type="SAM" id="MobiDB-lite"/>
    </source>
</evidence>
<dbReference type="RefSeq" id="WP_203778037.1">
    <property type="nucleotide sequence ID" value="NZ_BAAABO010000062.1"/>
</dbReference>
<feature type="transmembrane region" description="Helical" evidence="2">
    <location>
        <begin position="6"/>
        <end position="24"/>
    </location>
</feature>
<evidence type="ECO:0008006" key="5">
    <source>
        <dbReference type="Google" id="ProtNLM"/>
    </source>
</evidence>
<evidence type="ECO:0000256" key="2">
    <source>
        <dbReference type="SAM" id="Phobius"/>
    </source>
</evidence>
<dbReference type="EMBL" id="BOMI01000208">
    <property type="protein sequence ID" value="GID80828.1"/>
    <property type="molecule type" value="Genomic_DNA"/>
</dbReference>
<name>A0ABQ3YLF9_9ACTN</name>
<accession>A0ABQ3YLF9</accession>
<evidence type="ECO:0000313" key="4">
    <source>
        <dbReference type="Proteomes" id="UP000609879"/>
    </source>
</evidence>
<organism evidence="3 4">
    <name type="scientific">Paractinoplanes deccanensis</name>
    <dbReference type="NCBI Taxonomy" id="113561"/>
    <lineage>
        <taxon>Bacteria</taxon>
        <taxon>Bacillati</taxon>
        <taxon>Actinomycetota</taxon>
        <taxon>Actinomycetes</taxon>
        <taxon>Micromonosporales</taxon>
        <taxon>Micromonosporaceae</taxon>
        <taxon>Paractinoplanes</taxon>
    </lineage>
</organism>
<comment type="caution">
    <text evidence="3">The sequence shown here is derived from an EMBL/GenBank/DDBJ whole genome shotgun (WGS) entry which is preliminary data.</text>
</comment>
<feature type="transmembrane region" description="Helical" evidence="2">
    <location>
        <begin position="59"/>
        <end position="80"/>
    </location>
</feature>
<keyword evidence="2" id="KW-0812">Transmembrane</keyword>
<keyword evidence="4" id="KW-1185">Reference proteome</keyword>
<proteinExistence type="predicted"/>
<feature type="compositionally biased region" description="Pro residues" evidence="1">
    <location>
        <begin position="38"/>
        <end position="50"/>
    </location>
</feature>
<protein>
    <recommendedName>
        <fullName evidence="5">DUF4352 domain-containing protein</fullName>
    </recommendedName>
</protein>
<evidence type="ECO:0000313" key="3">
    <source>
        <dbReference type="EMBL" id="GID80828.1"/>
    </source>
</evidence>
<gene>
    <name evidence="3" type="ORF">Ade02nite_94690</name>
</gene>
<keyword evidence="2" id="KW-0472">Membrane</keyword>
<keyword evidence="2" id="KW-1133">Transmembrane helix</keyword>
<feature type="region of interest" description="Disordered" evidence="1">
    <location>
        <begin position="30"/>
        <end position="54"/>
    </location>
</feature>
<reference evidence="3 4" key="1">
    <citation type="submission" date="2021-01" db="EMBL/GenBank/DDBJ databases">
        <title>Whole genome shotgun sequence of Actinoplanes deccanensis NBRC 13994.</title>
        <authorList>
            <person name="Komaki H."/>
            <person name="Tamura T."/>
        </authorList>
    </citation>
    <scope>NUCLEOTIDE SEQUENCE [LARGE SCALE GENOMIC DNA]</scope>
    <source>
        <strain evidence="3 4">NBRC 13994</strain>
    </source>
</reference>
<dbReference type="Proteomes" id="UP000609879">
    <property type="component" value="Unassembled WGS sequence"/>
</dbReference>